<reference evidence="1" key="1">
    <citation type="submission" date="2013-04" db="UniProtKB">
        <authorList>
            <consortium name="EnsemblPlants"/>
        </authorList>
    </citation>
    <scope>IDENTIFICATION</scope>
</reference>
<accession>J3L8Z7</accession>
<name>J3L8Z7_ORYBR</name>
<evidence type="ECO:0000313" key="1">
    <source>
        <dbReference type="EnsemblPlants" id="OB02G11140.1"/>
    </source>
</evidence>
<dbReference type="AlphaFoldDB" id="J3L8Z7"/>
<dbReference type="Gramene" id="OB02G11140.1">
    <property type="protein sequence ID" value="OB02G11140.1"/>
    <property type="gene ID" value="OB02G11140"/>
</dbReference>
<organism evidence="1">
    <name type="scientific">Oryza brachyantha</name>
    <name type="common">malo sina</name>
    <dbReference type="NCBI Taxonomy" id="4533"/>
    <lineage>
        <taxon>Eukaryota</taxon>
        <taxon>Viridiplantae</taxon>
        <taxon>Streptophyta</taxon>
        <taxon>Embryophyta</taxon>
        <taxon>Tracheophyta</taxon>
        <taxon>Spermatophyta</taxon>
        <taxon>Magnoliopsida</taxon>
        <taxon>Liliopsida</taxon>
        <taxon>Poales</taxon>
        <taxon>Poaceae</taxon>
        <taxon>BOP clade</taxon>
        <taxon>Oryzoideae</taxon>
        <taxon>Oryzeae</taxon>
        <taxon>Oryzinae</taxon>
        <taxon>Oryza</taxon>
    </lineage>
</organism>
<keyword evidence="2" id="KW-1185">Reference proteome</keyword>
<dbReference type="HOGENOM" id="CLU_1973926_0_0_1"/>
<protein>
    <submittedName>
        <fullName evidence="1">Uncharacterized protein</fullName>
    </submittedName>
</protein>
<sequence>MSNIFVSYKMMNMHCSNEEEITETKKKMEMELRVTCCILWSSASHGGAEAAVELEHGELVQQLLGLLQVLRRRFQGVVRHHHLVGRRVDLCPLHMLLLAAFFLGKFNQFIVRDAGSSSSSEMESSEN</sequence>
<evidence type="ECO:0000313" key="2">
    <source>
        <dbReference type="Proteomes" id="UP000006038"/>
    </source>
</evidence>
<proteinExistence type="predicted"/>
<dbReference type="EnsemblPlants" id="OB02G11140.1">
    <property type="protein sequence ID" value="OB02G11140.1"/>
    <property type="gene ID" value="OB02G11140"/>
</dbReference>
<dbReference type="Proteomes" id="UP000006038">
    <property type="component" value="Unassembled WGS sequence"/>
</dbReference>